<organism evidence="1 2">
    <name type="scientific">Vigna radiata var. radiata</name>
    <name type="common">Mung bean</name>
    <name type="synonym">Phaseolus aureus</name>
    <dbReference type="NCBI Taxonomy" id="3916"/>
    <lineage>
        <taxon>Eukaryota</taxon>
        <taxon>Viridiplantae</taxon>
        <taxon>Streptophyta</taxon>
        <taxon>Embryophyta</taxon>
        <taxon>Tracheophyta</taxon>
        <taxon>Spermatophyta</taxon>
        <taxon>Magnoliopsida</taxon>
        <taxon>eudicotyledons</taxon>
        <taxon>Gunneridae</taxon>
        <taxon>Pentapetalae</taxon>
        <taxon>rosids</taxon>
        <taxon>fabids</taxon>
        <taxon>Fabales</taxon>
        <taxon>Fabaceae</taxon>
        <taxon>Papilionoideae</taxon>
        <taxon>50 kb inversion clade</taxon>
        <taxon>NPAAA clade</taxon>
        <taxon>indigoferoid/millettioid clade</taxon>
        <taxon>Phaseoleae</taxon>
        <taxon>Vigna</taxon>
    </lineage>
</organism>
<dbReference type="KEGG" id="vra:106772329"/>
<accession>A0A1S3V755</accession>
<proteinExistence type="predicted"/>
<gene>
    <name evidence="2" type="primary">LOC106772329</name>
</gene>
<reference evidence="2" key="2">
    <citation type="submission" date="2025-08" db="UniProtKB">
        <authorList>
            <consortium name="RefSeq"/>
        </authorList>
    </citation>
    <scope>IDENTIFICATION</scope>
    <source>
        <tissue evidence="2">Leaf</tissue>
    </source>
</reference>
<dbReference type="RefSeq" id="XP_014514178.1">
    <property type="nucleotide sequence ID" value="XM_014658692.2"/>
</dbReference>
<dbReference type="GeneID" id="106772329"/>
<protein>
    <submittedName>
        <fullName evidence="2">Uncharacterized protein LOC106772329</fullName>
    </submittedName>
</protein>
<evidence type="ECO:0000313" key="1">
    <source>
        <dbReference type="Proteomes" id="UP000087766"/>
    </source>
</evidence>
<dbReference type="AlphaFoldDB" id="A0A1S3V755"/>
<name>A0A1S3V755_VIGRR</name>
<sequence length="173" mass="20144">MQISDKRVIQSEVKGVKIRVSPNLFQQLTSLPCTEVRYERGLIDDWKEEYNSITARQLVYKEDADLTSRILAGGLKVQPILLHYVLSRIVIPRYTNIDQASHEDIMFLWALFNSKQINWGHVIHNRMKRALSYNARLTYPHLTECGFPKTTHPTNRVKAKKCSIMINQVLLQH</sequence>
<reference evidence="1" key="1">
    <citation type="journal article" date="2014" name="Nat. Commun.">
        <title>Genome sequence of mungbean and insights into evolution within Vigna species.</title>
        <authorList>
            <person name="Kang Y.J."/>
            <person name="Kim S.K."/>
            <person name="Kim M.Y."/>
            <person name="Lestari P."/>
            <person name="Kim K.H."/>
            <person name="Ha B.K."/>
            <person name="Jun T.H."/>
            <person name="Hwang W.J."/>
            <person name="Lee T."/>
            <person name="Lee J."/>
            <person name="Shim S."/>
            <person name="Yoon M.Y."/>
            <person name="Jang Y.E."/>
            <person name="Han K.S."/>
            <person name="Taeprayoon P."/>
            <person name="Yoon N."/>
            <person name="Somta P."/>
            <person name="Tanya P."/>
            <person name="Kim K.S."/>
            <person name="Gwag J.G."/>
            <person name="Moon J.K."/>
            <person name="Lee Y.H."/>
            <person name="Park B.S."/>
            <person name="Bombarely A."/>
            <person name="Doyle J.J."/>
            <person name="Jackson S.A."/>
            <person name="Schafleitner R."/>
            <person name="Srinives P."/>
            <person name="Varshney R.K."/>
            <person name="Lee S.H."/>
        </authorList>
    </citation>
    <scope>NUCLEOTIDE SEQUENCE [LARGE SCALE GENOMIC DNA]</scope>
    <source>
        <strain evidence="1">cv. VC1973A</strain>
    </source>
</reference>
<dbReference type="OrthoDB" id="848707at2759"/>
<dbReference type="Proteomes" id="UP000087766">
    <property type="component" value="Chromosome 8"/>
</dbReference>
<evidence type="ECO:0000313" key="2">
    <source>
        <dbReference type="RefSeq" id="XP_014514178.1"/>
    </source>
</evidence>
<keyword evidence="1" id="KW-1185">Reference proteome</keyword>